<comment type="caution">
    <text evidence="2">The sequence shown here is derived from an EMBL/GenBank/DDBJ whole genome shotgun (WGS) entry which is preliminary data.</text>
</comment>
<feature type="signal peptide" evidence="1">
    <location>
        <begin position="1"/>
        <end position="25"/>
    </location>
</feature>
<evidence type="ECO:0000256" key="1">
    <source>
        <dbReference type="SAM" id="SignalP"/>
    </source>
</evidence>
<dbReference type="Proteomes" id="UP000240419">
    <property type="component" value="Unassembled WGS sequence"/>
</dbReference>
<dbReference type="OrthoDB" id="2473194at2"/>
<reference evidence="2 3" key="1">
    <citation type="submission" date="2018-03" db="EMBL/GenBank/DDBJ databases">
        <title>Brevisbacillus phylogenomics.</title>
        <authorList>
            <person name="Dunlap C."/>
        </authorList>
    </citation>
    <scope>NUCLEOTIDE SEQUENCE [LARGE SCALE GENOMIC DNA]</scope>
    <source>
        <strain evidence="2 3">NRRL NRS-1210</strain>
    </source>
</reference>
<sequence length="134" mass="14467">MKKKWMTTASALLLTGVIGTVIPYATTTVDAKVNVAEKSNLDLTIAFVFSKDGQAVTIKDSQLGEQKATVKDLSDKLGITAADLNLSSHMIEMKPNATGSKIIVKETSFNGEVKEYESSDNDVLMLFGLHKVTN</sequence>
<evidence type="ECO:0008006" key="4">
    <source>
        <dbReference type="Google" id="ProtNLM"/>
    </source>
</evidence>
<evidence type="ECO:0000313" key="2">
    <source>
        <dbReference type="EMBL" id="PSJ97181.1"/>
    </source>
</evidence>
<dbReference type="AlphaFoldDB" id="A0A2P7VD92"/>
<protein>
    <recommendedName>
        <fullName evidence="4">Copper amine oxidase-like N-terminal domain-containing protein</fullName>
    </recommendedName>
</protein>
<dbReference type="EMBL" id="PXZM01000012">
    <property type="protein sequence ID" value="PSJ97181.1"/>
    <property type="molecule type" value="Genomic_DNA"/>
</dbReference>
<proteinExistence type="predicted"/>
<feature type="chain" id="PRO_5039092374" description="Copper amine oxidase-like N-terminal domain-containing protein" evidence="1">
    <location>
        <begin position="26"/>
        <end position="134"/>
    </location>
</feature>
<accession>A0A2P7VD92</accession>
<name>A0A2P7VD92_9BACL</name>
<organism evidence="2 3">
    <name type="scientific">Brevibacillus fortis</name>
    <dbReference type="NCBI Taxonomy" id="2126352"/>
    <lineage>
        <taxon>Bacteria</taxon>
        <taxon>Bacillati</taxon>
        <taxon>Bacillota</taxon>
        <taxon>Bacilli</taxon>
        <taxon>Bacillales</taxon>
        <taxon>Paenibacillaceae</taxon>
        <taxon>Brevibacillus</taxon>
    </lineage>
</organism>
<keyword evidence="1" id="KW-0732">Signal</keyword>
<evidence type="ECO:0000313" key="3">
    <source>
        <dbReference type="Proteomes" id="UP000240419"/>
    </source>
</evidence>
<dbReference type="RefSeq" id="WP_106838443.1">
    <property type="nucleotide sequence ID" value="NZ_JBCNIW010000019.1"/>
</dbReference>
<keyword evidence="3" id="KW-1185">Reference proteome</keyword>
<gene>
    <name evidence="2" type="ORF">C7R93_08630</name>
</gene>